<reference evidence="2 3" key="1">
    <citation type="submission" date="2024-01" db="EMBL/GenBank/DDBJ databases">
        <title>Draft genome sequence of Gordonia sp. PKS22-38.</title>
        <authorList>
            <person name="Suphannarot A."/>
            <person name="Mingma R."/>
        </authorList>
    </citation>
    <scope>NUCLEOTIDE SEQUENCE [LARGE SCALE GENOMIC DNA]</scope>
    <source>
        <strain evidence="2 3">PKS22-38</strain>
    </source>
</reference>
<dbReference type="InterPro" id="IPR024981">
    <property type="entry name" value="DUF3887"/>
</dbReference>
<sequence length="204" mass="21937">MTEVDDLANQVQQFARSIAAGGADSRDAALTKVYDALQLGRRAEELLSATARHAREWGCTWQEIGDVVGTTRQAAFQRFGKPIDPRTGEPMTRTPIPSAEIMADDLLDKLRTGQWSTVASRFNPTMARALDDSGLADAWASVIALGGEVESSGTPFVRLHGLHTVVDVPIEQEAGATTMRVAYDTDGLIAGLFLLTPEAAQEPL</sequence>
<comment type="caution">
    <text evidence="2">The sequence shown here is derived from an EMBL/GenBank/DDBJ whole genome shotgun (WGS) entry which is preliminary data.</text>
</comment>
<dbReference type="RefSeq" id="WP_330506121.1">
    <property type="nucleotide sequence ID" value="NZ_JAZDUE010000014.1"/>
</dbReference>
<evidence type="ECO:0000313" key="3">
    <source>
        <dbReference type="Proteomes" id="UP001335729"/>
    </source>
</evidence>
<gene>
    <name evidence="2" type="ORF">V1Y59_16965</name>
</gene>
<feature type="domain" description="DUF3887" evidence="1">
    <location>
        <begin position="103"/>
        <end position="192"/>
    </location>
</feature>
<evidence type="ECO:0000259" key="1">
    <source>
        <dbReference type="Pfam" id="PF13026"/>
    </source>
</evidence>
<evidence type="ECO:0000313" key="2">
    <source>
        <dbReference type="EMBL" id="MEE4024778.1"/>
    </source>
</evidence>
<keyword evidence="3" id="KW-1185">Reference proteome</keyword>
<proteinExistence type="predicted"/>
<dbReference type="Pfam" id="PF13026">
    <property type="entry name" value="DUF3887"/>
    <property type="match status" value="1"/>
</dbReference>
<accession>A0ABU7MWV4</accession>
<dbReference type="Proteomes" id="UP001335729">
    <property type="component" value="Unassembled WGS sequence"/>
</dbReference>
<protein>
    <submittedName>
        <fullName evidence="2">DUF3887 domain-containing protein</fullName>
    </submittedName>
</protein>
<dbReference type="Gene3D" id="3.10.450.590">
    <property type="match status" value="1"/>
</dbReference>
<name>A0ABU7MWV4_9ACTN</name>
<dbReference type="EMBL" id="JAZDUE010000014">
    <property type="protein sequence ID" value="MEE4024778.1"/>
    <property type="molecule type" value="Genomic_DNA"/>
</dbReference>
<organism evidence="2 3">
    <name type="scientific">Gordonia prachuapensis</name>
    <dbReference type="NCBI Taxonomy" id="3115651"/>
    <lineage>
        <taxon>Bacteria</taxon>
        <taxon>Bacillati</taxon>
        <taxon>Actinomycetota</taxon>
        <taxon>Actinomycetes</taxon>
        <taxon>Mycobacteriales</taxon>
        <taxon>Gordoniaceae</taxon>
        <taxon>Gordonia</taxon>
    </lineage>
</organism>